<protein>
    <recommendedName>
        <fullName evidence="1">Polymerase beta nucleotidyltransferase domain-containing protein</fullName>
    </recommendedName>
</protein>
<keyword evidence="3" id="KW-1185">Reference proteome</keyword>
<accession>A5D6B5</accession>
<organism evidence="2 3">
    <name type="scientific">Pelotomaculum thermopropionicum (strain DSM 13744 / JCM 10971 / SI)</name>
    <dbReference type="NCBI Taxonomy" id="370438"/>
    <lineage>
        <taxon>Bacteria</taxon>
        <taxon>Bacillati</taxon>
        <taxon>Bacillota</taxon>
        <taxon>Clostridia</taxon>
        <taxon>Eubacteriales</taxon>
        <taxon>Desulfotomaculaceae</taxon>
        <taxon>Pelotomaculum</taxon>
    </lineage>
</organism>
<dbReference type="InterPro" id="IPR043519">
    <property type="entry name" value="NT_sf"/>
</dbReference>
<dbReference type="HOGENOM" id="CLU_127610_1_1_9"/>
<sequence>MKNRPVSQEYLENLRRAWQERARRKKEDMEKLRREALLKASAAAAHLKAKYGAAAVYLFGSLAGGGHFCKSSDIDLLVEGFPPEKSYWRMLVELEEITSPLEVSVVLAEDAVPGLREKARKEGILL</sequence>
<dbReference type="KEGG" id="pth:PTH_0023"/>
<dbReference type="EMBL" id="AP009389">
    <property type="protein sequence ID" value="BAF58204.1"/>
    <property type="molecule type" value="Genomic_DNA"/>
</dbReference>
<gene>
    <name evidence="2" type="ordered locus">PTH_0023</name>
</gene>
<dbReference type="AlphaFoldDB" id="A5D6B5"/>
<dbReference type="Pfam" id="PF18765">
    <property type="entry name" value="Polbeta"/>
    <property type="match status" value="1"/>
</dbReference>
<dbReference type="InterPro" id="IPR024700">
    <property type="entry name" value="UCP020217"/>
</dbReference>
<evidence type="ECO:0000259" key="1">
    <source>
        <dbReference type="Pfam" id="PF18765"/>
    </source>
</evidence>
<dbReference type="PIRSF" id="PIRSF020217">
    <property type="entry name" value="UCP020217"/>
    <property type="match status" value="1"/>
</dbReference>
<dbReference type="STRING" id="370438.PTH_0023"/>
<name>A5D6B5_PELTS</name>
<proteinExistence type="predicted"/>
<feature type="domain" description="Polymerase beta nucleotidyltransferase" evidence="1">
    <location>
        <begin position="51"/>
        <end position="126"/>
    </location>
</feature>
<dbReference type="SUPFAM" id="SSF81301">
    <property type="entry name" value="Nucleotidyltransferase"/>
    <property type="match status" value="1"/>
</dbReference>
<evidence type="ECO:0000313" key="3">
    <source>
        <dbReference type="Proteomes" id="UP000006556"/>
    </source>
</evidence>
<dbReference type="Gene3D" id="3.30.460.10">
    <property type="entry name" value="Beta Polymerase, domain 2"/>
    <property type="match status" value="1"/>
</dbReference>
<dbReference type="eggNOG" id="COG1669">
    <property type="taxonomic scope" value="Bacteria"/>
</dbReference>
<dbReference type="Proteomes" id="UP000006556">
    <property type="component" value="Chromosome"/>
</dbReference>
<reference evidence="3" key="1">
    <citation type="journal article" date="2008" name="Genome Res.">
        <title>The genome of Pelotomaculum thermopropionicum reveals niche-associated evolution in anaerobic microbiota.</title>
        <authorList>
            <person name="Kosaka T."/>
            <person name="Kato S."/>
            <person name="Shimoyama T."/>
            <person name="Ishii S."/>
            <person name="Abe T."/>
            <person name="Watanabe K."/>
        </authorList>
    </citation>
    <scope>NUCLEOTIDE SEQUENCE [LARGE SCALE GENOMIC DNA]</scope>
    <source>
        <strain evidence="3">DSM 13744 / JCM 10971 / SI</strain>
    </source>
</reference>
<evidence type="ECO:0000313" key="2">
    <source>
        <dbReference type="EMBL" id="BAF58204.1"/>
    </source>
</evidence>
<dbReference type="CDD" id="cd05403">
    <property type="entry name" value="NT_KNTase_like"/>
    <property type="match status" value="1"/>
</dbReference>
<dbReference type="InterPro" id="IPR041633">
    <property type="entry name" value="Polbeta"/>
</dbReference>